<dbReference type="PANTHER" id="PTHR42789">
    <property type="entry name" value="D-ISOMER SPECIFIC 2-HYDROXYACID DEHYDROGENASE FAMILY PROTEIN (AFU_ORTHOLOGUE AFUA_6G10090)"/>
    <property type="match status" value="1"/>
</dbReference>
<dbReference type="Pfam" id="PF02826">
    <property type="entry name" value="2-Hacid_dh_C"/>
    <property type="match status" value="1"/>
</dbReference>
<evidence type="ECO:0000256" key="1">
    <source>
        <dbReference type="ARBA" id="ARBA00005854"/>
    </source>
</evidence>
<dbReference type="InterPro" id="IPR006139">
    <property type="entry name" value="D-isomer_2_OHA_DH_cat_dom"/>
</dbReference>
<reference evidence="7 8" key="1">
    <citation type="submission" date="2020-08" db="EMBL/GenBank/DDBJ databases">
        <title>Genomic Encyclopedia of Type Strains, Phase III (KMG-III): the genomes of soil and plant-associated and newly described type strains.</title>
        <authorList>
            <person name="Whitman W."/>
        </authorList>
    </citation>
    <scope>NUCLEOTIDE SEQUENCE [LARGE SCALE GENOMIC DNA]</scope>
    <source>
        <strain evidence="7 8">CECT 5862</strain>
    </source>
</reference>
<keyword evidence="8" id="KW-1185">Reference proteome</keyword>
<dbReference type="PANTHER" id="PTHR42789:SF1">
    <property type="entry name" value="D-ISOMER SPECIFIC 2-HYDROXYACID DEHYDROGENASE FAMILY PROTEIN (AFU_ORTHOLOGUE AFUA_6G10090)"/>
    <property type="match status" value="1"/>
</dbReference>
<feature type="domain" description="D-isomer specific 2-hydroxyacid dehydrogenase NAD-binding" evidence="6">
    <location>
        <begin position="113"/>
        <end position="286"/>
    </location>
</feature>
<dbReference type="PROSITE" id="PS00671">
    <property type="entry name" value="D_2_HYDROXYACID_DH_3"/>
    <property type="match status" value="1"/>
</dbReference>
<keyword evidence="3" id="KW-0520">NAD</keyword>
<dbReference type="Gene3D" id="3.40.50.720">
    <property type="entry name" value="NAD(P)-binding Rossmann-like Domain"/>
    <property type="match status" value="2"/>
</dbReference>
<evidence type="ECO:0000256" key="3">
    <source>
        <dbReference type="ARBA" id="ARBA00023027"/>
    </source>
</evidence>
<dbReference type="Proteomes" id="UP000570361">
    <property type="component" value="Unassembled WGS sequence"/>
</dbReference>
<dbReference type="AlphaFoldDB" id="A0A7W5FNC7"/>
<dbReference type="EMBL" id="JACHXK010000006">
    <property type="protein sequence ID" value="MBB3111043.1"/>
    <property type="molecule type" value="Genomic_DNA"/>
</dbReference>
<gene>
    <name evidence="7" type="ORF">FHS18_003111</name>
</gene>
<evidence type="ECO:0000313" key="8">
    <source>
        <dbReference type="Proteomes" id="UP000570361"/>
    </source>
</evidence>
<keyword evidence="2 4" id="KW-0560">Oxidoreductase</keyword>
<comment type="similarity">
    <text evidence="1 4">Belongs to the D-isomer specific 2-hydroxyacid dehydrogenase family.</text>
</comment>
<accession>A0A7W5FNC7</accession>
<dbReference type="GO" id="GO:0051287">
    <property type="term" value="F:NAD binding"/>
    <property type="evidence" value="ECO:0007669"/>
    <property type="project" value="InterPro"/>
</dbReference>
<evidence type="ECO:0000259" key="5">
    <source>
        <dbReference type="Pfam" id="PF00389"/>
    </source>
</evidence>
<dbReference type="Pfam" id="PF00389">
    <property type="entry name" value="2-Hacid_dh"/>
    <property type="match status" value="1"/>
</dbReference>
<proteinExistence type="inferred from homology"/>
<protein>
    <submittedName>
        <fullName evidence="7">D-3-phosphoglycerate dehydrogenase</fullName>
        <ecNumber evidence="7">1.1.1.95</ecNumber>
    </submittedName>
</protein>
<comment type="caution">
    <text evidence="7">The sequence shown here is derived from an EMBL/GenBank/DDBJ whole genome shotgun (WGS) entry which is preliminary data.</text>
</comment>
<dbReference type="InterPro" id="IPR050857">
    <property type="entry name" value="D-2-hydroxyacid_DH"/>
</dbReference>
<sequence length="314" mass="33974">MAMKVLVTPRSFGKHSAAPIELLRASGLTVVFNPHGRILEREEMRALIRDADAVIVGVDPLDRDVLAEAGNLKLIAKYGVGTDNIDMEYAASRGIAVTTTAGANTEAVADYTFALLLAAARKMVPIDRACRQSDWKKITTVDVYGRTLGLVGLGNIGKAVVRRAAGFKMNVIAYDAQQDTDFAAEHGVKYTASLDELLREADFITLHVPLLPSTRHMIGEREFALMKETAVLVNTARGGLIDERALLDAMRQGRIWGAGVDVFEQEPPENKGLLSLDNIVIGSHCAASTVQAIDNMGLMASERVIHYLCEGGSR</sequence>
<dbReference type="GO" id="GO:0004617">
    <property type="term" value="F:phosphoglycerate dehydrogenase activity"/>
    <property type="evidence" value="ECO:0007669"/>
    <property type="project" value="UniProtKB-EC"/>
</dbReference>
<dbReference type="SUPFAM" id="SSF51735">
    <property type="entry name" value="NAD(P)-binding Rossmann-fold domains"/>
    <property type="match status" value="1"/>
</dbReference>
<name>A0A7W5FNC7_9BACL</name>
<evidence type="ECO:0000313" key="7">
    <source>
        <dbReference type="EMBL" id="MBB3111043.1"/>
    </source>
</evidence>
<evidence type="ECO:0000259" key="6">
    <source>
        <dbReference type="Pfam" id="PF02826"/>
    </source>
</evidence>
<organism evidence="7 8">
    <name type="scientific">Paenibacillus phyllosphaerae</name>
    <dbReference type="NCBI Taxonomy" id="274593"/>
    <lineage>
        <taxon>Bacteria</taxon>
        <taxon>Bacillati</taxon>
        <taxon>Bacillota</taxon>
        <taxon>Bacilli</taxon>
        <taxon>Bacillales</taxon>
        <taxon>Paenibacillaceae</taxon>
        <taxon>Paenibacillus</taxon>
    </lineage>
</organism>
<dbReference type="InterPro" id="IPR029753">
    <property type="entry name" value="D-isomer_DH_CS"/>
</dbReference>
<dbReference type="EC" id="1.1.1.95" evidence="7"/>
<dbReference type="InterPro" id="IPR006140">
    <property type="entry name" value="D-isomer_DH_NAD-bd"/>
</dbReference>
<dbReference type="RefSeq" id="WP_221401335.1">
    <property type="nucleotide sequence ID" value="NZ_JACHXK010000006.1"/>
</dbReference>
<dbReference type="FunFam" id="3.40.50.720:FF:000203">
    <property type="entry name" value="D-3-phosphoglycerate dehydrogenase (SerA)"/>
    <property type="match status" value="1"/>
</dbReference>
<dbReference type="PROSITE" id="PS00670">
    <property type="entry name" value="D_2_HYDROXYACID_DH_2"/>
    <property type="match status" value="1"/>
</dbReference>
<evidence type="ECO:0000256" key="2">
    <source>
        <dbReference type="ARBA" id="ARBA00023002"/>
    </source>
</evidence>
<dbReference type="InterPro" id="IPR036291">
    <property type="entry name" value="NAD(P)-bd_dom_sf"/>
</dbReference>
<feature type="domain" description="D-isomer specific 2-hydroxyacid dehydrogenase catalytic" evidence="5">
    <location>
        <begin position="19"/>
        <end position="308"/>
    </location>
</feature>
<dbReference type="SUPFAM" id="SSF52283">
    <property type="entry name" value="Formate/glycerate dehydrogenase catalytic domain-like"/>
    <property type="match status" value="1"/>
</dbReference>
<evidence type="ECO:0000256" key="4">
    <source>
        <dbReference type="RuleBase" id="RU003719"/>
    </source>
</evidence>
<dbReference type="CDD" id="cd12172">
    <property type="entry name" value="PGDH_like_2"/>
    <property type="match status" value="1"/>
</dbReference>